<dbReference type="Gene3D" id="1.20.1250.20">
    <property type="entry name" value="MFS general substrate transporter like domains"/>
    <property type="match status" value="1"/>
</dbReference>
<dbReference type="InterPro" id="IPR050171">
    <property type="entry name" value="MFS_Transporters"/>
</dbReference>
<dbReference type="EMBL" id="BAABCP010000001">
    <property type="protein sequence ID" value="GAA3925033.1"/>
    <property type="molecule type" value="Genomic_DNA"/>
</dbReference>
<feature type="transmembrane region" description="Helical" evidence="7">
    <location>
        <begin position="153"/>
        <end position="180"/>
    </location>
</feature>
<feature type="domain" description="Major facilitator superfamily (MFS) profile" evidence="8">
    <location>
        <begin position="28"/>
        <end position="411"/>
    </location>
</feature>
<feature type="transmembrane region" description="Helical" evidence="7">
    <location>
        <begin position="186"/>
        <end position="203"/>
    </location>
</feature>
<feature type="transmembrane region" description="Helical" evidence="7">
    <location>
        <begin position="29"/>
        <end position="54"/>
    </location>
</feature>
<feature type="transmembrane region" description="Helical" evidence="7">
    <location>
        <begin position="323"/>
        <end position="346"/>
    </location>
</feature>
<name>A0ABP7MK11_9MICO</name>
<comment type="subcellular location">
    <subcellularLocation>
        <location evidence="1">Cell membrane</location>
        <topology evidence="1">Multi-pass membrane protein</topology>
    </subcellularLocation>
</comment>
<proteinExistence type="predicted"/>
<evidence type="ECO:0000256" key="6">
    <source>
        <dbReference type="ARBA" id="ARBA00023136"/>
    </source>
</evidence>
<evidence type="ECO:0000256" key="5">
    <source>
        <dbReference type="ARBA" id="ARBA00022989"/>
    </source>
</evidence>
<feature type="transmembrane region" description="Helical" evidence="7">
    <location>
        <begin position="263"/>
        <end position="285"/>
    </location>
</feature>
<feature type="transmembrane region" description="Helical" evidence="7">
    <location>
        <begin position="95"/>
        <end position="113"/>
    </location>
</feature>
<dbReference type="InterPro" id="IPR020846">
    <property type="entry name" value="MFS_dom"/>
</dbReference>
<gene>
    <name evidence="9" type="ORF">GCM10022383_00370</name>
</gene>
<comment type="caution">
    <text evidence="9">The sequence shown here is derived from an EMBL/GenBank/DDBJ whole genome shotgun (WGS) entry which is preliminary data.</text>
</comment>
<dbReference type="Pfam" id="PF07690">
    <property type="entry name" value="MFS_1"/>
    <property type="match status" value="1"/>
</dbReference>
<evidence type="ECO:0000256" key="7">
    <source>
        <dbReference type="SAM" id="Phobius"/>
    </source>
</evidence>
<keyword evidence="4 7" id="KW-0812">Transmembrane</keyword>
<feature type="transmembrane region" description="Helical" evidence="7">
    <location>
        <begin position="389"/>
        <end position="409"/>
    </location>
</feature>
<evidence type="ECO:0000256" key="2">
    <source>
        <dbReference type="ARBA" id="ARBA00022448"/>
    </source>
</evidence>
<dbReference type="PANTHER" id="PTHR23517">
    <property type="entry name" value="RESISTANCE PROTEIN MDTM, PUTATIVE-RELATED-RELATED"/>
    <property type="match status" value="1"/>
</dbReference>
<evidence type="ECO:0000313" key="10">
    <source>
        <dbReference type="Proteomes" id="UP001501591"/>
    </source>
</evidence>
<dbReference type="RefSeq" id="WP_344817471.1">
    <property type="nucleotide sequence ID" value="NZ_BAABCP010000001.1"/>
</dbReference>
<evidence type="ECO:0000259" key="8">
    <source>
        <dbReference type="PROSITE" id="PS50850"/>
    </source>
</evidence>
<dbReference type="InterPro" id="IPR036259">
    <property type="entry name" value="MFS_trans_sf"/>
</dbReference>
<feature type="transmembrane region" description="Helical" evidence="7">
    <location>
        <begin position="297"/>
        <end position="317"/>
    </location>
</feature>
<keyword evidence="5 7" id="KW-1133">Transmembrane helix</keyword>
<sequence length="411" mass="43121">MTETDTLPSPTHEHRRHHRRDIRFTARSGFWIISSAFLIEMAFCAVPTPLYAIYQRRDGYPTLVVTVIFAAYAFGVMLSLHLAGHLSDRFGRRRMVFLSLIVNLASVIVFLFWNDVAGLIVARAASGIAIGLLTATATAYLAELGTRTGRRPLVSTVIATFTNLGGIALGPLAAGIIATVSAHPLVWSYIPFGALFLIGLILVPRVPETAKISTPHVPYRPQRIRVPSTSRGVYFAAAAAAFGGFAVFGTFSGLSSTFLVGILHLHSALMAGVAPFIVFISASLAQTLTVHMGQRQQLALAIIAAVAGLGALALSAAGGSLVLFLLGGGLAGAGVGVLFRAALSAVGRIADDAHRGEALAGIFLIAYVGMTIPPLLTAIALLFWSPMAVLTVLSAAIAVLVAIAGSRMLRS</sequence>
<evidence type="ECO:0000256" key="1">
    <source>
        <dbReference type="ARBA" id="ARBA00004651"/>
    </source>
</evidence>
<evidence type="ECO:0000256" key="4">
    <source>
        <dbReference type="ARBA" id="ARBA00022692"/>
    </source>
</evidence>
<protein>
    <submittedName>
        <fullName evidence="9">MFS transporter</fullName>
    </submittedName>
</protein>
<evidence type="ECO:0000256" key="3">
    <source>
        <dbReference type="ARBA" id="ARBA00022475"/>
    </source>
</evidence>
<reference evidence="10" key="1">
    <citation type="journal article" date="2019" name="Int. J. Syst. Evol. Microbiol.">
        <title>The Global Catalogue of Microorganisms (GCM) 10K type strain sequencing project: providing services to taxonomists for standard genome sequencing and annotation.</title>
        <authorList>
            <consortium name="The Broad Institute Genomics Platform"/>
            <consortium name="The Broad Institute Genome Sequencing Center for Infectious Disease"/>
            <person name="Wu L."/>
            <person name="Ma J."/>
        </authorList>
    </citation>
    <scope>NUCLEOTIDE SEQUENCE [LARGE SCALE GENOMIC DNA]</scope>
    <source>
        <strain evidence="10">JCM 17024</strain>
    </source>
</reference>
<evidence type="ECO:0000313" key="9">
    <source>
        <dbReference type="EMBL" id="GAA3925033.1"/>
    </source>
</evidence>
<organism evidence="9 10">
    <name type="scientific">Microbacterium soli</name>
    <dbReference type="NCBI Taxonomy" id="446075"/>
    <lineage>
        <taxon>Bacteria</taxon>
        <taxon>Bacillati</taxon>
        <taxon>Actinomycetota</taxon>
        <taxon>Actinomycetes</taxon>
        <taxon>Micrococcales</taxon>
        <taxon>Microbacteriaceae</taxon>
        <taxon>Microbacterium</taxon>
    </lineage>
</organism>
<feature type="transmembrane region" description="Helical" evidence="7">
    <location>
        <begin position="232"/>
        <end position="251"/>
    </location>
</feature>
<accession>A0ABP7MK11</accession>
<dbReference type="Proteomes" id="UP001501591">
    <property type="component" value="Unassembled WGS sequence"/>
</dbReference>
<keyword evidence="3" id="KW-1003">Cell membrane</keyword>
<dbReference type="SUPFAM" id="SSF103473">
    <property type="entry name" value="MFS general substrate transporter"/>
    <property type="match status" value="1"/>
</dbReference>
<feature type="transmembrane region" description="Helical" evidence="7">
    <location>
        <begin position="119"/>
        <end position="141"/>
    </location>
</feature>
<dbReference type="PANTHER" id="PTHR23517:SF13">
    <property type="entry name" value="MAJOR FACILITATOR SUPERFAMILY MFS_1"/>
    <property type="match status" value="1"/>
</dbReference>
<keyword evidence="2" id="KW-0813">Transport</keyword>
<keyword evidence="6 7" id="KW-0472">Membrane</keyword>
<dbReference type="InterPro" id="IPR011701">
    <property type="entry name" value="MFS"/>
</dbReference>
<dbReference type="PROSITE" id="PS50850">
    <property type="entry name" value="MFS"/>
    <property type="match status" value="1"/>
</dbReference>
<feature type="transmembrane region" description="Helical" evidence="7">
    <location>
        <begin position="358"/>
        <end position="383"/>
    </location>
</feature>
<feature type="transmembrane region" description="Helical" evidence="7">
    <location>
        <begin position="60"/>
        <end position="83"/>
    </location>
</feature>
<keyword evidence="10" id="KW-1185">Reference proteome</keyword>